<evidence type="ECO:0000313" key="2">
    <source>
        <dbReference type="EMBL" id="VDO13676.1"/>
    </source>
</evidence>
<proteinExistence type="predicted"/>
<feature type="transmembrane region" description="Helical" evidence="1">
    <location>
        <begin position="106"/>
        <end position="129"/>
    </location>
</feature>
<keyword evidence="1" id="KW-0812">Transmembrane</keyword>
<keyword evidence="1" id="KW-0472">Membrane</keyword>
<gene>
    <name evidence="2" type="ORF">BTMF_LOCUS2935</name>
</gene>
<dbReference type="Proteomes" id="UP000280834">
    <property type="component" value="Unassembled WGS sequence"/>
</dbReference>
<dbReference type="AlphaFoldDB" id="A0A0R3QBA2"/>
<evidence type="ECO:0000313" key="3">
    <source>
        <dbReference type="Proteomes" id="UP000280834"/>
    </source>
</evidence>
<name>A0A0R3QBA2_9BILA</name>
<keyword evidence="3" id="KW-1185">Reference proteome</keyword>
<dbReference type="EMBL" id="UZAG01002554">
    <property type="protein sequence ID" value="VDO13676.1"/>
    <property type="molecule type" value="Genomic_DNA"/>
</dbReference>
<evidence type="ECO:0000256" key="1">
    <source>
        <dbReference type="SAM" id="Phobius"/>
    </source>
</evidence>
<keyword evidence="1" id="KW-1133">Transmembrane helix</keyword>
<reference evidence="2 3" key="2">
    <citation type="submission" date="2018-11" db="EMBL/GenBank/DDBJ databases">
        <authorList>
            <consortium name="Pathogen Informatics"/>
        </authorList>
    </citation>
    <scope>NUCLEOTIDE SEQUENCE [LARGE SCALE GENOMIC DNA]</scope>
</reference>
<protein>
    <submittedName>
        <fullName evidence="4">SMN domain-containing protein</fullName>
    </submittedName>
</protein>
<dbReference type="STRING" id="42155.A0A0R3QBA2"/>
<evidence type="ECO:0000313" key="4">
    <source>
        <dbReference type="WBParaSite" id="BTMF_0000362701-mRNA-1"/>
    </source>
</evidence>
<dbReference type="WBParaSite" id="BTMF_0000362701-mRNA-1">
    <property type="protein sequence ID" value="BTMF_0000362701-mRNA-1"/>
    <property type="gene ID" value="BTMF_0000362701"/>
</dbReference>
<sequence>MDLSLHEAENTKTNKSYGAAAFPPQAANAAQGTTDPNASVAVAATYQQYDPAALAQYQQAWQQYYAAVGQAGIAGGVPGVAPPGAGSVPTAIPQGVPAATADVGVINVWIFISSFGNVLEIYLLLLFFCSLM</sequence>
<organism evidence="4">
    <name type="scientific">Brugia timori</name>
    <dbReference type="NCBI Taxonomy" id="42155"/>
    <lineage>
        <taxon>Eukaryota</taxon>
        <taxon>Metazoa</taxon>
        <taxon>Ecdysozoa</taxon>
        <taxon>Nematoda</taxon>
        <taxon>Chromadorea</taxon>
        <taxon>Rhabditida</taxon>
        <taxon>Spirurina</taxon>
        <taxon>Spiruromorpha</taxon>
        <taxon>Filarioidea</taxon>
        <taxon>Onchocercidae</taxon>
        <taxon>Brugia</taxon>
    </lineage>
</organism>
<accession>A0A0R3QBA2</accession>
<reference evidence="4" key="1">
    <citation type="submission" date="2017-02" db="UniProtKB">
        <authorList>
            <consortium name="WormBaseParasite"/>
        </authorList>
    </citation>
    <scope>IDENTIFICATION</scope>
</reference>